<accession>A0A158ADP5</accession>
<dbReference type="EMBL" id="FCOX02000005">
    <property type="protein sequence ID" value="SAK55958.1"/>
    <property type="molecule type" value="Genomic_DNA"/>
</dbReference>
<evidence type="ECO:0000313" key="1">
    <source>
        <dbReference type="EMBL" id="SAK55958.1"/>
    </source>
</evidence>
<reference evidence="1" key="1">
    <citation type="submission" date="2016-01" db="EMBL/GenBank/DDBJ databases">
        <authorList>
            <person name="Peeters C."/>
        </authorList>
    </citation>
    <scope>NUCLEOTIDE SEQUENCE</scope>
    <source>
        <strain evidence="1">LMG 29321</strain>
    </source>
</reference>
<gene>
    <name evidence="1" type="ORF">AWB78_01521</name>
</gene>
<evidence type="ECO:0000313" key="2">
    <source>
        <dbReference type="Proteomes" id="UP000071859"/>
    </source>
</evidence>
<keyword evidence="2" id="KW-1185">Reference proteome</keyword>
<organism evidence="1 2">
    <name type="scientific">Caballeronia calidae</name>
    <dbReference type="NCBI Taxonomy" id="1777139"/>
    <lineage>
        <taxon>Bacteria</taxon>
        <taxon>Pseudomonadati</taxon>
        <taxon>Pseudomonadota</taxon>
        <taxon>Betaproteobacteria</taxon>
        <taxon>Burkholderiales</taxon>
        <taxon>Burkholderiaceae</taxon>
        <taxon>Caballeronia</taxon>
    </lineage>
</organism>
<dbReference type="AlphaFoldDB" id="A0A158ADP5"/>
<dbReference type="RefSeq" id="WP_062603741.1">
    <property type="nucleotide sequence ID" value="NZ_FCOX02000005.1"/>
</dbReference>
<dbReference type="Proteomes" id="UP000071859">
    <property type="component" value="Unassembled WGS sequence"/>
</dbReference>
<protein>
    <submittedName>
        <fullName evidence="1">Uncharacterized protein</fullName>
    </submittedName>
</protein>
<name>A0A158ADP5_9BURK</name>
<sequence>MKIWSEVRRVAHALAGAFSICPPTDYRSAYPRRSAEEMMDRAWERTMSGLHGAIEGYGQRERNR</sequence>
<comment type="caution">
    <text evidence="1">The sequence shown here is derived from an EMBL/GenBank/DDBJ whole genome shotgun (WGS) entry which is preliminary data.</text>
</comment>
<dbReference type="OrthoDB" id="9134748at2"/>
<proteinExistence type="predicted"/>